<dbReference type="Proteomes" id="UP000827092">
    <property type="component" value="Unassembled WGS sequence"/>
</dbReference>
<comment type="caution">
    <text evidence="1">The sequence shown here is derived from an EMBL/GenBank/DDBJ whole genome shotgun (WGS) entry which is preliminary data.</text>
</comment>
<dbReference type="AlphaFoldDB" id="A0AAV6U1C1"/>
<evidence type="ECO:0000313" key="2">
    <source>
        <dbReference type="Proteomes" id="UP000827092"/>
    </source>
</evidence>
<protein>
    <submittedName>
        <fullName evidence="1">Uncharacterized protein</fullName>
    </submittedName>
</protein>
<evidence type="ECO:0000313" key="1">
    <source>
        <dbReference type="EMBL" id="KAG8177451.1"/>
    </source>
</evidence>
<dbReference type="EMBL" id="JAFNEN010000778">
    <property type="protein sequence ID" value="KAG8177451.1"/>
    <property type="molecule type" value="Genomic_DNA"/>
</dbReference>
<accession>A0AAV6U1C1</accession>
<proteinExistence type="predicted"/>
<organism evidence="1 2">
    <name type="scientific">Oedothorax gibbosus</name>
    <dbReference type="NCBI Taxonomy" id="931172"/>
    <lineage>
        <taxon>Eukaryota</taxon>
        <taxon>Metazoa</taxon>
        <taxon>Ecdysozoa</taxon>
        <taxon>Arthropoda</taxon>
        <taxon>Chelicerata</taxon>
        <taxon>Arachnida</taxon>
        <taxon>Araneae</taxon>
        <taxon>Araneomorphae</taxon>
        <taxon>Entelegynae</taxon>
        <taxon>Araneoidea</taxon>
        <taxon>Linyphiidae</taxon>
        <taxon>Erigoninae</taxon>
        <taxon>Oedothorax</taxon>
    </lineage>
</organism>
<name>A0AAV6U1C1_9ARAC</name>
<sequence>MSARKEKAMILSSDEEDFVPLKRKKKSFGEPSIKKKKALKVDVNLSQNEPAPSSSKVLEPYSIYIGNNVVCEIKHFKNAHYLGLYKSVEGEIKNRFNINLKQILTVKRAIETMIEYCNANDFEI</sequence>
<keyword evidence="2" id="KW-1185">Reference proteome</keyword>
<gene>
    <name evidence="1" type="ORF">JTE90_008635</name>
</gene>
<reference evidence="1 2" key="1">
    <citation type="journal article" date="2022" name="Nat. Ecol. Evol.">
        <title>A masculinizing supergene underlies an exaggerated male reproductive morph in a spider.</title>
        <authorList>
            <person name="Hendrickx F."/>
            <person name="De Corte Z."/>
            <person name="Sonet G."/>
            <person name="Van Belleghem S.M."/>
            <person name="Kostlbacher S."/>
            <person name="Vangestel C."/>
        </authorList>
    </citation>
    <scope>NUCLEOTIDE SEQUENCE [LARGE SCALE GENOMIC DNA]</scope>
    <source>
        <strain evidence="1">W744_W776</strain>
    </source>
</reference>